<evidence type="ECO:0008006" key="3">
    <source>
        <dbReference type="Google" id="ProtNLM"/>
    </source>
</evidence>
<keyword evidence="2" id="KW-1185">Reference proteome</keyword>
<evidence type="ECO:0000313" key="2">
    <source>
        <dbReference type="Proteomes" id="UP000070544"/>
    </source>
</evidence>
<dbReference type="OrthoDB" id="5371818at2759"/>
<sequence length="157" mass="17781">MDAKKTPVVPSRFCHIVLKSTDRDRRQKWYEDVLGITTSSPVYDSFDDLVNAYEARKAKGIKPFWCVNHGMSISMYYADPDGNQVECHVDTMTNDEVNAFMATPEFSQNPIGVDFDPEEFVRRVRSNLPASELAPWRVMTRGVGDTPTPESVGRAKM</sequence>
<organism evidence="1 2">
    <name type="scientific">Gonapodya prolifera (strain JEL478)</name>
    <name type="common">Monoblepharis prolifera</name>
    <dbReference type="NCBI Taxonomy" id="1344416"/>
    <lineage>
        <taxon>Eukaryota</taxon>
        <taxon>Fungi</taxon>
        <taxon>Fungi incertae sedis</taxon>
        <taxon>Chytridiomycota</taxon>
        <taxon>Chytridiomycota incertae sedis</taxon>
        <taxon>Monoblepharidomycetes</taxon>
        <taxon>Monoblepharidales</taxon>
        <taxon>Gonapodyaceae</taxon>
        <taxon>Gonapodya</taxon>
    </lineage>
</organism>
<dbReference type="Gene3D" id="3.10.180.10">
    <property type="entry name" value="2,3-Dihydroxybiphenyl 1,2-Dioxygenase, domain 1"/>
    <property type="match status" value="1"/>
</dbReference>
<dbReference type="Proteomes" id="UP000070544">
    <property type="component" value="Unassembled WGS sequence"/>
</dbReference>
<name>A0A139ABN9_GONPJ</name>
<dbReference type="SUPFAM" id="SSF54593">
    <property type="entry name" value="Glyoxalase/Bleomycin resistance protein/Dihydroxybiphenyl dioxygenase"/>
    <property type="match status" value="1"/>
</dbReference>
<evidence type="ECO:0000313" key="1">
    <source>
        <dbReference type="EMBL" id="KXS13833.1"/>
    </source>
</evidence>
<dbReference type="EMBL" id="KQ965773">
    <property type="protein sequence ID" value="KXS13833.1"/>
    <property type="molecule type" value="Genomic_DNA"/>
</dbReference>
<accession>A0A139ABN9</accession>
<dbReference type="InterPro" id="IPR029068">
    <property type="entry name" value="Glyas_Bleomycin-R_OHBP_Dase"/>
</dbReference>
<protein>
    <recommendedName>
        <fullName evidence="3">VOC domain-containing protein</fullName>
    </recommendedName>
</protein>
<gene>
    <name evidence="1" type="ORF">M427DRAFT_33509</name>
</gene>
<proteinExistence type="predicted"/>
<reference evidence="1 2" key="1">
    <citation type="journal article" date="2015" name="Genome Biol. Evol.">
        <title>Phylogenomic analyses indicate that early fungi evolved digesting cell walls of algal ancestors of land plants.</title>
        <authorList>
            <person name="Chang Y."/>
            <person name="Wang S."/>
            <person name="Sekimoto S."/>
            <person name="Aerts A.L."/>
            <person name="Choi C."/>
            <person name="Clum A."/>
            <person name="LaButti K.M."/>
            <person name="Lindquist E.A."/>
            <person name="Yee Ngan C."/>
            <person name="Ohm R.A."/>
            <person name="Salamov A.A."/>
            <person name="Grigoriev I.V."/>
            <person name="Spatafora J.W."/>
            <person name="Berbee M.L."/>
        </authorList>
    </citation>
    <scope>NUCLEOTIDE SEQUENCE [LARGE SCALE GENOMIC DNA]</scope>
    <source>
        <strain evidence="1 2">JEL478</strain>
    </source>
</reference>
<dbReference type="AlphaFoldDB" id="A0A139ABN9"/>